<keyword evidence="1" id="KW-0732">Signal</keyword>
<dbReference type="Gene3D" id="2.40.160.50">
    <property type="entry name" value="membrane protein fhac: a member of the omp85/tpsb transporter family"/>
    <property type="match status" value="1"/>
</dbReference>
<organism evidence="2 3">
    <name type="scientific">Mucilaginibacter robiniae</name>
    <dbReference type="NCBI Taxonomy" id="2728022"/>
    <lineage>
        <taxon>Bacteria</taxon>
        <taxon>Pseudomonadati</taxon>
        <taxon>Bacteroidota</taxon>
        <taxon>Sphingobacteriia</taxon>
        <taxon>Sphingobacteriales</taxon>
        <taxon>Sphingobacteriaceae</taxon>
        <taxon>Mucilaginibacter</taxon>
    </lineage>
</organism>
<reference evidence="2 3" key="1">
    <citation type="submission" date="2020-04" db="EMBL/GenBank/DDBJ databases">
        <title>Genome sequencing of novel species.</title>
        <authorList>
            <person name="Heo J."/>
            <person name="Kim S.-J."/>
            <person name="Kim J.-S."/>
            <person name="Hong S.-B."/>
            <person name="Kwon S.-W."/>
        </authorList>
    </citation>
    <scope>NUCLEOTIDE SEQUENCE [LARGE SCALE GENOMIC DNA]</scope>
    <source>
        <strain evidence="2 3">F39-2</strain>
    </source>
</reference>
<proteinExistence type="predicted"/>
<gene>
    <name evidence="2" type="ORF">HH214_06575</name>
</gene>
<evidence type="ECO:0000313" key="2">
    <source>
        <dbReference type="EMBL" id="QJD98324.1"/>
    </source>
</evidence>
<dbReference type="EMBL" id="CP051682">
    <property type="protein sequence ID" value="QJD98324.1"/>
    <property type="molecule type" value="Genomic_DNA"/>
</dbReference>
<evidence type="ECO:0000256" key="1">
    <source>
        <dbReference type="SAM" id="SignalP"/>
    </source>
</evidence>
<dbReference type="AlphaFoldDB" id="A0A7L5E8Y5"/>
<dbReference type="Proteomes" id="UP000503278">
    <property type="component" value="Chromosome"/>
</dbReference>
<feature type="signal peptide" evidence="1">
    <location>
        <begin position="1"/>
        <end position="25"/>
    </location>
</feature>
<evidence type="ECO:0000313" key="3">
    <source>
        <dbReference type="Proteomes" id="UP000503278"/>
    </source>
</evidence>
<protein>
    <submittedName>
        <fullName evidence="2">BamA/TamA family outer membrane protein</fullName>
    </submittedName>
</protein>
<name>A0A7L5E8Y5_9SPHI</name>
<feature type="chain" id="PRO_5029682467" evidence="1">
    <location>
        <begin position="26"/>
        <end position="419"/>
    </location>
</feature>
<dbReference type="KEGG" id="mrob:HH214_06575"/>
<keyword evidence="3" id="KW-1185">Reference proteome</keyword>
<sequence>MNYSLLSKGLFFIFLLGLVPVSLQAQDADSNYSGAGYPTIRRDSVPQKDLIDVFKTFFMPGYSTRPAQISNDKIYFSFLPAASGSMGPGQAFVTSTTAGFYLGDPDNTKLSSISFTPYFNFRGRYGLPFRSNIWFANNKWLLTGDTRLMVYPQDTWGLGGNQPSSNRTRIDYKYLRFYQGFLRRIKPYFFAGVGYAMDYHFGVSADLENTGLPKSQFNKLDAALDDRSFSSGPNLNLLYDTRNNSINPMPGCYANLIYRMSSTVFGGNNLWQSVYLDMRKYVALSHNTAQKQNTLAFWTYYWTTLNKGTPYLSLPSIGWDVFNRSGRGIEQNRYRGQGLIYAEAEYRRGITNNGLLGFVVFANATSVTEPDTRQFSYIHPAGGAGLRIKFNKKSNTNIALDYGFSSGYRTFRLALGEAF</sequence>
<accession>A0A7L5E8Y5</accession>